<protein>
    <submittedName>
        <fullName evidence="2">Putative DNA binding, helix-turn-helix domain containing protein</fullName>
    </submittedName>
</protein>
<dbReference type="InterPro" id="IPR009061">
    <property type="entry name" value="DNA-bd_dom_put_sf"/>
</dbReference>
<dbReference type="AlphaFoldDB" id="A0A6M3ISE8"/>
<dbReference type="InterPro" id="IPR010093">
    <property type="entry name" value="SinI_DNA-bd"/>
</dbReference>
<dbReference type="InterPro" id="IPR041657">
    <property type="entry name" value="HTH_17"/>
</dbReference>
<name>A0A6M3ISE8_9ZZZZ</name>
<dbReference type="EMBL" id="MT142074">
    <property type="protein sequence ID" value="QJA74090.1"/>
    <property type="molecule type" value="Genomic_DNA"/>
</dbReference>
<sequence length="63" mass="7058">MEKDVLLISEVADYLNVSKVTIKRYIKSGKIPAIHLSHNVVRILKSDITNLFTKGTDGSEEND</sequence>
<evidence type="ECO:0000313" key="2">
    <source>
        <dbReference type="EMBL" id="QJA60171.1"/>
    </source>
</evidence>
<dbReference type="GO" id="GO:0003677">
    <property type="term" value="F:DNA binding"/>
    <property type="evidence" value="ECO:0007669"/>
    <property type="project" value="InterPro"/>
</dbReference>
<dbReference type="Gene3D" id="1.10.1660.10">
    <property type="match status" value="1"/>
</dbReference>
<accession>A0A6M3ISE8</accession>
<evidence type="ECO:0000259" key="1">
    <source>
        <dbReference type="Pfam" id="PF12728"/>
    </source>
</evidence>
<dbReference type="NCBIfam" id="TIGR01764">
    <property type="entry name" value="excise"/>
    <property type="match status" value="1"/>
</dbReference>
<proteinExistence type="predicted"/>
<dbReference type="EMBL" id="MT141399">
    <property type="protein sequence ID" value="QJA60171.1"/>
    <property type="molecule type" value="Genomic_DNA"/>
</dbReference>
<organism evidence="2">
    <name type="scientific">viral metagenome</name>
    <dbReference type="NCBI Taxonomy" id="1070528"/>
    <lineage>
        <taxon>unclassified sequences</taxon>
        <taxon>metagenomes</taxon>
        <taxon>organismal metagenomes</taxon>
    </lineage>
</organism>
<gene>
    <name evidence="3" type="ORF">MM415A02103_0001</name>
    <name evidence="2" type="ORF">MM415B01169_0004</name>
</gene>
<dbReference type="Pfam" id="PF12728">
    <property type="entry name" value="HTH_17"/>
    <property type="match status" value="1"/>
</dbReference>
<feature type="domain" description="Helix-turn-helix" evidence="1">
    <location>
        <begin position="8"/>
        <end position="50"/>
    </location>
</feature>
<dbReference type="SUPFAM" id="SSF46955">
    <property type="entry name" value="Putative DNA-binding domain"/>
    <property type="match status" value="1"/>
</dbReference>
<reference evidence="2" key="1">
    <citation type="submission" date="2020-03" db="EMBL/GenBank/DDBJ databases">
        <title>The deep terrestrial virosphere.</title>
        <authorList>
            <person name="Holmfeldt K."/>
            <person name="Nilsson E."/>
            <person name="Simone D."/>
            <person name="Lopez-Fernandez M."/>
            <person name="Wu X."/>
            <person name="de Brujin I."/>
            <person name="Lundin D."/>
            <person name="Andersson A."/>
            <person name="Bertilsson S."/>
            <person name="Dopson M."/>
        </authorList>
    </citation>
    <scope>NUCLEOTIDE SEQUENCE</scope>
    <source>
        <strain evidence="3">MM415A02103</strain>
        <strain evidence="2">MM415B01169</strain>
    </source>
</reference>
<evidence type="ECO:0000313" key="3">
    <source>
        <dbReference type="EMBL" id="QJA74090.1"/>
    </source>
</evidence>